<evidence type="ECO:0000259" key="1">
    <source>
        <dbReference type="PROSITE" id="PS51833"/>
    </source>
</evidence>
<dbReference type="PANTHER" id="PTHR33525">
    <property type="match status" value="1"/>
</dbReference>
<dbReference type="SUPFAM" id="SSF109604">
    <property type="entry name" value="HD-domain/PDEase-like"/>
    <property type="match status" value="1"/>
</dbReference>
<name>A0A0F9SUS2_9ZZZZ</name>
<dbReference type="InterPro" id="IPR052340">
    <property type="entry name" value="RNase_Y/CdgJ"/>
</dbReference>
<dbReference type="EMBL" id="LAZR01002222">
    <property type="protein sequence ID" value="KKN32878.1"/>
    <property type="molecule type" value="Genomic_DNA"/>
</dbReference>
<dbReference type="PANTHER" id="PTHR33525:SF3">
    <property type="entry name" value="RIBONUCLEASE Y"/>
    <property type="match status" value="1"/>
</dbReference>
<dbReference type="Gene3D" id="1.10.3210.10">
    <property type="entry name" value="Hypothetical protein af1432"/>
    <property type="match status" value="1"/>
</dbReference>
<protein>
    <recommendedName>
        <fullName evidence="1">HDOD domain-containing protein</fullName>
    </recommendedName>
</protein>
<organism evidence="2">
    <name type="scientific">marine sediment metagenome</name>
    <dbReference type="NCBI Taxonomy" id="412755"/>
    <lineage>
        <taxon>unclassified sequences</taxon>
        <taxon>metagenomes</taxon>
        <taxon>ecological metagenomes</taxon>
    </lineage>
</organism>
<accession>A0A0F9SUS2</accession>
<comment type="caution">
    <text evidence="2">The sequence shown here is derived from an EMBL/GenBank/DDBJ whole genome shotgun (WGS) entry which is preliminary data.</text>
</comment>
<dbReference type="Pfam" id="PF08668">
    <property type="entry name" value="HDOD"/>
    <property type="match status" value="1"/>
</dbReference>
<sequence length="283" mass="30827">MSTLSSQALLIADPLEHLINRDGIEVPMLPEIANKALILAQNADSDAGEMAQLIQSDQSLAGHVMRIANSAAYTPMSNLVSLQQAIARLGMGVISEIALTAAIGAKMFNTPGYEKYVAGVWHHALATSLWTKEVARHGRSNVEVAFLAGLLHSIGRPAVLQTIIELAKQQQVDLTEQDIHQLENTYCHRVSEAVVNVWKMPRLVIEAVSAYTDSNNALTTSIQSAQVTIGARLATFMLTPELLDKETLFVLPELTTLNLYQDEVDHLLNQTDAIKGRLEGLLS</sequence>
<dbReference type="InterPro" id="IPR013976">
    <property type="entry name" value="HDOD"/>
</dbReference>
<proteinExistence type="predicted"/>
<reference evidence="2" key="1">
    <citation type="journal article" date="2015" name="Nature">
        <title>Complex archaea that bridge the gap between prokaryotes and eukaryotes.</title>
        <authorList>
            <person name="Spang A."/>
            <person name="Saw J.H."/>
            <person name="Jorgensen S.L."/>
            <person name="Zaremba-Niedzwiedzka K."/>
            <person name="Martijn J."/>
            <person name="Lind A.E."/>
            <person name="van Eijk R."/>
            <person name="Schleper C."/>
            <person name="Guy L."/>
            <person name="Ettema T.J."/>
        </authorList>
    </citation>
    <scope>NUCLEOTIDE SEQUENCE</scope>
</reference>
<evidence type="ECO:0000313" key="2">
    <source>
        <dbReference type="EMBL" id="KKN32878.1"/>
    </source>
</evidence>
<feature type="domain" description="HDOD" evidence="1">
    <location>
        <begin position="26"/>
        <end position="214"/>
    </location>
</feature>
<dbReference type="PROSITE" id="PS51833">
    <property type="entry name" value="HDOD"/>
    <property type="match status" value="1"/>
</dbReference>
<dbReference type="AlphaFoldDB" id="A0A0F9SUS2"/>
<gene>
    <name evidence="2" type="ORF">LCGC14_0809320</name>
</gene>